<name>A0AAE0R3J5_9TELE</name>
<dbReference type="GO" id="GO:0006508">
    <property type="term" value="P:proteolysis"/>
    <property type="evidence" value="ECO:0007669"/>
    <property type="project" value="UniProtKB-KW"/>
</dbReference>
<evidence type="ECO:0000259" key="18">
    <source>
        <dbReference type="PROSITE" id="PS50878"/>
    </source>
</evidence>
<keyword evidence="15" id="KW-0238">DNA-binding</keyword>
<sequence length="839" mass="96121">MEEYISEALQQGFIRPSTSPVASRFFFMAKKDGGLQPCIDYHVLNSQMVKFAYPLPLVPAALEELCGAHIFSKLDLRSAYNLIRIQQGDEWKTAFIIPTGHYEYLVMPYGLSNAPSVFQSFMNDIVRDMLHRFVVVYIDDILIYFPNLSDHVDHVKQVLHHYHLYLKLEKCEFHQSTTQFLGYIISPEGIQMDCAKVKAIKSWPQPGTMKDLQRFLGFANFYRRFISGYSDLPAPLTFLLCKKPKNLSWTSCAIKDFRKLKAAFCTSPTLVHADPTRPFIVEVDASALGVGAVLSQRRSETPVLHPCAYFSMKLSPAEQNYNIGNRELLAIKLALEEWQHWLEGANHPFKVIMDHKNLQYLREAKHLNPRQAWWVLFFTRFNFCVTYRPGNKNTKADALSRIHSPDPMPEEPEPILPPDLFVCPITWSLDDDIRAATEEEPAPPGGPDGKAYVPTSLSLSLLDLVHASPGSGHPGRQRTLSLLKERYWWPNMAENVTHFVRGFSVCALVSTSRHLPEGKLVPLPIPRRPWSHLDIDFAMDLPVSNGFTTILVTVDCFSKACKLIPLKGLPTALETAEAFFSNVFRHCGIPQDITNGQTERKIQEIGRYLRAYCHDHQHDWSQYLPWGEYAQNSLRQESTKLTPFQCILGYQPPLFLWSAEPSEQTARCQKVQADVRRRDAPLYHPGDKIWLSTRDIRLRLPCKKLSPCYIGPFTILRQINDVTYELQLPRQYHISPTFHVSLLKPFTDSVLPPPSVEPEVPPPPEIDNDDTIYQVYIVKLFYLFLISVQFSIETLFNSLDVWVRMLQYLFPDGRRVKSVCEGCVESSTMLLALQMQRVE</sequence>
<dbReference type="InterPro" id="IPR050951">
    <property type="entry name" value="Retrovirus_Pol_polyprotein"/>
</dbReference>
<keyword evidence="12" id="KW-0229">DNA integration</keyword>
<dbReference type="InterPro" id="IPR041373">
    <property type="entry name" value="RT_RNaseH"/>
</dbReference>
<dbReference type="InterPro" id="IPR043502">
    <property type="entry name" value="DNA/RNA_pol_sf"/>
</dbReference>
<keyword evidence="9" id="KW-0255">Endonuclease</keyword>
<dbReference type="GO" id="GO:0006310">
    <property type="term" value="P:DNA recombination"/>
    <property type="evidence" value="ECO:0007669"/>
    <property type="project" value="UniProtKB-KW"/>
</dbReference>
<dbReference type="Pfam" id="PF24626">
    <property type="entry name" value="SH3_Tf2-1"/>
    <property type="match status" value="1"/>
</dbReference>
<keyword evidence="6" id="KW-0540">Nuclease</keyword>
<keyword evidence="3" id="KW-0645">Protease</keyword>
<dbReference type="PROSITE" id="PS50878">
    <property type="entry name" value="RT_POL"/>
    <property type="match status" value="1"/>
</dbReference>
<keyword evidence="4" id="KW-0808">Transferase</keyword>
<dbReference type="Gene3D" id="1.10.340.70">
    <property type="match status" value="1"/>
</dbReference>
<evidence type="ECO:0000313" key="19">
    <source>
        <dbReference type="EMBL" id="KAK3540668.1"/>
    </source>
</evidence>
<keyword evidence="13" id="KW-0695">RNA-directed DNA polymerase</keyword>
<keyword evidence="14" id="KW-0239">DNA-directed DNA polymerase</keyword>
<dbReference type="InterPro" id="IPR043128">
    <property type="entry name" value="Rev_trsase/Diguanyl_cyclase"/>
</dbReference>
<evidence type="ECO:0000256" key="6">
    <source>
        <dbReference type="ARBA" id="ARBA00022722"/>
    </source>
</evidence>
<dbReference type="SUPFAM" id="SSF53098">
    <property type="entry name" value="Ribonuclease H-like"/>
    <property type="match status" value="1"/>
</dbReference>
<evidence type="ECO:0000313" key="20">
    <source>
        <dbReference type="Proteomes" id="UP001274896"/>
    </source>
</evidence>
<dbReference type="GO" id="GO:0003964">
    <property type="term" value="F:RNA-directed DNA polymerase activity"/>
    <property type="evidence" value="ECO:0007669"/>
    <property type="project" value="UniProtKB-KW"/>
</dbReference>
<evidence type="ECO:0000256" key="16">
    <source>
        <dbReference type="ARBA" id="ARBA00023172"/>
    </source>
</evidence>
<evidence type="ECO:0000256" key="12">
    <source>
        <dbReference type="ARBA" id="ARBA00022908"/>
    </source>
</evidence>
<dbReference type="PANTHER" id="PTHR37984">
    <property type="entry name" value="PROTEIN CBG26694"/>
    <property type="match status" value="1"/>
</dbReference>
<evidence type="ECO:0000256" key="3">
    <source>
        <dbReference type="ARBA" id="ARBA00022670"/>
    </source>
</evidence>
<dbReference type="InterPro" id="IPR041588">
    <property type="entry name" value="Integrase_H2C2"/>
</dbReference>
<dbReference type="Gene3D" id="3.30.70.270">
    <property type="match status" value="2"/>
</dbReference>
<evidence type="ECO:0000256" key="15">
    <source>
        <dbReference type="ARBA" id="ARBA00023125"/>
    </source>
</evidence>
<organism evidence="19 20">
    <name type="scientific">Hemibagrus guttatus</name>
    <dbReference type="NCBI Taxonomy" id="175788"/>
    <lineage>
        <taxon>Eukaryota</taxon>
        <taxon>Metazoa</taxon>
        <taxon>Chordata</taxon>
        <taxon>Craniata</taxon>
        <taxon>Vertebrata</taxon>
        <taxon>Euteleostomi</taxon>
        <taxon>Actinopterygii</taxon>
        <taxon>Neopterygii</taxon>
        <taxon>Teleostei</taxon>
        <taxon>Ostariophysi</taxon>
        <taxon>Siluriformes</taxon>
        <taxon>Bagridae</taxon>
        <taxon>Hemibagrus</taxon>
    </lineage>
</organism>
<dbReference type="InterPro" id="IPR056924">
    <property type="entry name" value="SH3_Tf2-1"/>
</dbReference>
<evidence type="ECO:0000256" key="9">
    <source>
        <dbReference type="ARBA" id="ARBA00022759"/>
    </source>
</evidence>
<keyword evidence="10" id="KW-0378">Hydrolase</keyword>
<dbReference type="GO" id="GO:0004523">
    <property type="term" value="F:RNA-DNA hybrid ribonuclease activity"/>
    <property type="evidence" value="ECO:0007669"/>
    <property type="project" value="UniProtKB-EC"/>
</dbReference>
<dbReference type="GO" id="GO:0004190">
    <property type="term" value="F:aspartic-type endopeptidase activity"/>
    <property type="evidence" value="ECO:0007669"/>
    <property type="project" value="UniProtKB-KW"/>
</dbReference>
<dbReference type="CDD" id="cd09274">
    <property type="entry name" value="RNase_HI_RT_Ty3"/>
    <property type="match status" value="1"/>
</dbReference>
<evidence type="ECO:0000256" key="13">
    <source>
        <dbReference type="ARBA" id="ARBA00022918"/>
    </source>
</evidence>
<evidence type="ECO:0000256" key="17">
    <source>
        <dbReference type="ARBA" id="ARBA00039658"/>
    </source>
</evidence>
<evidence type="ECO:0000256" key="11">
    <source>
        <dbReference type="ARBA" id="ARBA00022842"/>
    </source>
</evidence>
<evidence type="ECO:0000256" key="14">
    <source>
        <dbReference type="ARBA" id="ARBA00022932"/>
    </source>
</evidence>
<dbReference type="SUPFAM" id="SSF56672">
    <property type="entry name" value="DNA/RNA polymerases"/>
    <property type="match status" value="1"/>
</dbReference>
<evidence type="ECO:0000256" key="2">
    <source>
        <dbReference type="ARBA" id="ARBA00012180"/>
    </source>
</evidence>
<accession>A0AAE0R3J5</accession>
<dbReference type="Gene3D" id="3.30.420.10">
    <property type="entry name" value="Ribonuclease H-like superfamily/Ribonuclease H"/>
    <property type="match status" value="2"/>
</dbReference>
<dbReference type="Pfam" id="PF17917">
    <property type="entry name" value="RT_RNaseH"/>
    <property type="match status" value="1"/>
</dbReference>
<dbReference type="EC" id="3.1.26.4" evidence="2"/>
<keyword evidence="8" id="KW-0064">Aspartyl protease</keyword>
<dbReference type="CDD" id="cd01647">
    <property type="entry name" value="RT_LTR"/>
    <property type="match status" value="1"/>
</dbReference>
<evidence type="ECO:0000256" key="4">
    <source>
        <dbReference type="ARBA" id="ARBA00022679"/>
    </source>
</evidence>
<dbReference type="Gene3D" id="3.10.20.370">
    <property type="match status" value="1"/>
</dbReference>
<keyword evidence="5" id="KW-0548">Nucleotidyltransferase</keyword>
<dbReference type="GO" id="GO:0046872">
    <property type="term" value="F:metal ion binding"/>
    <property type="evidence" value="ECO:0007669"/>
    <property type="project" value="UniProtKB-KW"/>
</dbReference>
<keyword evidence="20" id="KW-1185">Reference proteome</keyword>
<dbReference type="InterPro" id="IPR012337">
    <property type="entry name" value="RNaseH-like_sf"/>
</dbReference>
<keyword evidence="16" id="KW-0233">DNA recombination</keyword>
<protein>
    <recommendedName>
        <fullName evidence="17">Gypsy retrotransposon integrase-like protein 1</fullName>
        <ecNumber evidence="2">3.1.26.4</ecNumber>
    </recommendedName>
</protein>
<dbReference type="Proteomes" id="UP001274896">
    <property type="component" value="Unassembled WGS sequence"/>
</dbReference>
<dbReference type="Gene3D" id="3.10.10.10">
    <property type="entry name" value="HIV Type 1 Reverse Transcriptase, subunit A, domain 1"/>
    <property type="match status" value="1"/>
</dbReference>
<dbReference type="InterPro" id="IPR036397">
    <property type="entry name" value="RNaseH_sf"/>
</dbReference>
<evidence type="ECO:0000256" key="8">
    <source>
        <dbReference type="ARBA" id="ARBA00022750"/>
    </source>
</evidence>
<reference evidence="19" key="1">
    <citation type="submission" date="2023-06" db="EMBL/GenBank/DDBJ databases">
        <title>Male Hemibagrus guttatus genome.</title>
        <authorList>
            <person name="Bian C."/>
        </authorList>
    </citation>
    <scope>NUCLEOTIDE SEQUENCE</scope>
    <source>
        <strain evidence="19">Male_cb2023</strain>
        <tissue evidence="19">Muscle</tissue>
    </source>
</reference>
<dbReference type="GO" id="GO:0003887">
    <property type="term" value="F:DNA-directed DNA polymerase activity"/>
    <property type="evidence" value="ECO:0007669"/>
    <property type="project" value="UniProtKB-KW"/>
</dbReference>
<dbReference type="GO" id="GO:0003677">
    <property type="term" value="F:DNA binding"/>
    <property type="evidence" value="ECO:0007669"/>
    <property type="project" value="UniProtKB-KW"/>
</dbReference>
<keyword evidence="11" id="KW-0460">Magnesium</keyword>
<dbReference type="Pfam" id="PF00078">
    <property type="entry name" value="RVT_1"/>
    <property type="match status" value="1"/>
</dbReference>
<dbReference type="EMBL" id="JAUCMX010000007">
    <property type="protein sequence ID" value="KAK3540668.1"/>
    <property type="molecule type" value="Genomic_DNA"/>
</dbReference>
<comment type="caution">
    <text evidence="19">The sequence shown here is derived from an EMBL/GenBank/DDBJ whole genome shotgun (WGS) entry which is preliminary data.</text>
</comment>
<dbReference type="PANTHER" id="PTHR37984:SF5">
    <property type="entry name" value="PROTEIN NYNRIN-LIKE"/>
    <property type="match status" value="1"/>
</dbReference>
<dbReference type="Pfam" id="PF17921">
    <property type="entry name" value="Integrase_H2C2"/>
    <property type="match status" value="1"/>
</dbReference>
<evidence type="ECO:0000256" key="7">
    <source>
        <dbReference type="ARBA" id="ARBA00022723"/>
    </source>
</evidence>
<evidence type="ECO:0000256" key="10">
    <source>
        <dbReference type="ARBA" id="ARBA00022801"/>
    </source>
</evidence>
<dbReference type="FunFam" id="3.10.20.370:FF:000003">
    <property type="entry name" value="Transposon Tf2-6 polyprotein"/>
    <property type="match status" value="1"/>
</dbReference>
<evidence type="ECO:0000256" key="1">
    <source>
        <dbReference type="ARBA" id="ARBA00010879"/>
    </source>
</evidence>
<dbReference type="InterPro" id="IPR000477">
    <property type="entry name" value="RT_dom"/>
</dbReference>
<keyword evidence="7" id="KW-0479">Metal-binding</keyword>
<gene>
    <name evidence="19" type="ORF">QTP70_034524</name>
</gene>
<evidence type="ECO:0000256" key="5">
    <source>
        <dbReference type="ARBA" id="ARBA00022695"/>
    </source>
</evidence>
<dbReference type="AlphaFoldDB" id="A0AAE0R3J5"/>
<feature type="domain" description="Reverse transcriptase" evidence="18">
    <location>
        <begin position="9"/>
        <end position="185"/>
    </location>
</feature>
<dbReference type="FunFam" id="3.30.70.270:FF:000020">
    <property type="entry name" value="Transposon Tf2-6 polyprotein-like Protein"/>
    <property type="match status" value="1"/>
</dbReference>
<proteinExistence type="inferred from homology"/>
<comment type="similarity">
    <text evidence="1">Belongs to the beta type-B retroviral polymerase family. HERV class-II K(HML-2) pol subfamily.</text>
</comment>
<dbReference type="GO" id="GO:0015074">
    <property type="term" value="P:DNA integration"/>
    <property type="evidence" value="ECO:0007669"/>
    <property type="project" value="UniProtKB-KW"/>
</dbReference>